<accession>A0A804LEN5</accession>
<reference evidence="2" key="3">
    <citation type="submission" date="2021-05" db="UniProtKB">
        <authorList>
            <consortium name="EnsemblPlants"/>
        </authorList>
    </citation>
    <scope>IDENTIFICATION</scope>
    <source>
        <strain evidence="2">cv. B73</strain>
    </source>
</reference>
<reference evidence="2" key="2">
    <citation type="submission" date="2019-07" db="EMBL/GenBank/DDBJ databases">
        <authorList>
            <person name="Seetharam A."/>
            <person name="Woodhouse M."/>
            <person name="Cannon E."/>
        </authorList>
    </citation>
    <scope>NUCLEOTIDE SEQUENCE [LARGE SCALE GENOMIC DNA]</scope>
    <source>
        <strain evidence="2">cv. B73</strain>
    </source>
</reference>
<dbReference type="Proteomes" id="UP000007305">
    <property type="component" value="Chromosome 1"/>
</dbReference>
<dbReference type="AlphaFoldDB" id="A0A804LEN5"/>
<feature type="compositionally biased region" description="Low complexity" evidence="1">
    <location>
        <begin position="19"/>
        <end position="64"/>
    </location>
</feature>
<protein>
    <submittedName>
        <fullName evidence="2">Uncharacterized protein</fullName>
    </submittedName>
</protein>
<sequence>MSRSAAAGVRRPPSAWQKAACPAIAASSSSTEPPPAATSSPTASPQSPHSQRPPYRARTPAAYAGVHSSLSPQQAHTSHSSASATATTAGATSCSAATDIGEKSRERFRRRSTAEGKGIRTSLPRIIRIRQGKGGGEEVLLGGGEGMGEGRWMERRLVHGGGLEEVESRAAELRLVELIALASGCAAFVFEETGGQCGQQRR</sequence>
<proteinExistence type="predicted"/>
<feature type="compositionally biased region" description="Low complexity" evidence="1">
    <location>
        <begin position="75"/>
        <end position="98"/>
    </location>
</feature>
<reference evidence="3" key="1">
    <citation type="submission" date="2015-12" db="EMBL/GenBank/DDBJ databases">
        <title>Update maize B73 reference genome by single molecule sequencing technologies.</title>
        <authorList>
            <consortium name="Maize Genome Sequencing Project"/>
            <person name="Ware D."/>
        </authorList>
    </citation>
    <scope>NUCLEOTIDE SEQUENCE [LARGE SCALE GENOMIC DNA]</scope>
    <source>
        <strain evidence="3">cv. B73</strain>
    </source>
</reference>
<dbReference type="Gramene" id="Zm00001eb005930_T001">
    <property type="protein sequence ID" value="Zm00001eb005930_P001"/>
    <property type="gene ID" value="Zm00001eb005930"/>
</dbReference>
<evidence type="ECO:0000313" key="2">
    <source>
        <dbReference type="EnsemblPlants" id="Zm00001eb005930_P001"/>
    </source>
</evidence>
<name>A0A804LEN5_MAIZE</name>
<evidence type="ECO:0000313" key="3">
    <source>
        <dbReference type="Proteomes" id="UP000007305"/>
    </source>
</evidence>
<organism evidence="2 3">
    <name type="scientific">Zea mays</name>
    <name type="common">Maize</name>
    <dbReference type="NCBI Taxonomy" id="4577"/>
    <lineage>
        <taxon>Eukaryota</taxon>
        <taxon>Viridiplantae</taxon>
        <taxon>Streptophyta</taxon>
        <taxon>Embryophyta</taxon>
        <taxon>Tracheophyta</taxon>
        <taxon>Spermatophyta</taxon>
        <taxon>Magnoliopsida</taxon>
        <taxon>Liliopsida</taxon>
        <taxon>Poales</taxon>
        <taxon>Poaceae</taxon>
        <taxon>PACMAD clade</taxon>
        <taxon>Panicoideae</taxon>
        <taxon>Andropogonodae</taxon>
        <taxon>Andropogoneae</taxon>
        <taxon>Tripsacinae</taxon>
        <taxon>Zea</taxon>
    </lineage>
</organism>
<evidence type="ECO:0000256" key="1">
    <source>
        <dbReference type="SAM" id="MobiDB-lite"/>
    </source>
</evidence>
<dbReference type="InParanoid" id="A0A804LEN5"/>
<keyword evidence="3" id="KW-1185">Reference proteome</keyword>
<dbReference type="EnsemblPlants" id="Zm00001eb005930_T001">
    <property type="protein sequence ID" value="Zm00001eb005930_P001"/>
    <property type="gene ID" value="Zm00001eb005930"/>
</dbReference>
<feature type="region of interest" description="Disordered" evidence="1">
    <location>
        <begin position="1"/>
        <end position="119"/>
    </location>
</feature>